<gene>
    <name evidence="1" type="ORF">BAZ10_17375</name>
</gene>
<accession>A0A1T3MZ60</accession>
<dbReference type="RefSeq" id="WP_078770358.1">
    <property type="nucleotide sequence ID" value="NZ_CBCSBR010000008.1"/>
</dbReference>
<dbReference type="AlphaFoldDB" id="A0A1T3MZ60"/>
<dbReference type="Proteomes" id="UP000190813">
    <property type="component" value="Unassembled WGS sequence"/>
</dbReference>
<name>A0A1T3MZ60_9FLAO</name>
<evidence type="ECO:0000313" key="1">
    <source>
        <dbReference type="EMBL" id="OPC69650.1"/>
    </source>
</evidence>
<keyword evidence="2" id="KW-1185">Reference proteome</keyword>
<comment type="caution">
    <text evidence="1">The sequence shown here is derived from an EMBL/GenBank/DDBJ whole genome shotgun (WGS) entry which is preliminary data.</text>
</comment>
<proteinExistence type="predicted"/>
<organism evidence="1 2">
    <name type="scientific">Elizabethkingia occulta</name>
    <dbReference type="NCBI Taxonomy" id="1867263"/>
    <lineage>
        <taxon>Bacteria</taxon>
        <taxon>Pseudomonadati</taxon>
        <taxon>Bacteroidota</taxon>
        <taxon>Flavobacteriia</taxon>
        <taxon>Flavobacteriales</taxon>
        <taxon>Weeksellaceae</taxon>
        <taxon>Elizabethkingia</taxon>
    </lineage>
</organism>
<dbReference type="InterPro" id="IPR029024">
    <property type="entry name" value="TerB-like"/>
</dbReference>
<dbReference type="SUPFAM" id="SSF158682">
    <property type="entry name" value="TerB-like"/>
    <property type="match status" value="1"/>
</dbReference>
<sequence length="117" mass="14005">MTHKSNKSIAGYHLLMILSAVDYKFHPGEEKVIKEYIEDEFPFFVSLDAETEIIANLSPSEWEKHFEFHAQCFYDDSTEKERKDFRQFAKKLIKANDEVSEEEHQFYSLMKSIWKMK</sequence>
<reference evidence="1 2" key="1">
    <citation type="submission" date="2016-06" db="EMBL/GenBank/DDBJ databases">
        <title>Revisiting the taxonomy of the Elizabethkingia Genus based on Whole-Genome Sequencing, Optical Mapping, and MALDI-TOF.</title>
        <authorList>
            <person name="Nicholson A.C."/>
        </authorList>
    </citation>
    <scope>NUCLEOTIDE SEQUENCE [LARGE SCALE GENOMIC DNA]</scope>
    <source>
        <strain evidence="1 2">G4070</strain>
    </source>
</reference>
<evidence type="ECO:0008006" key="3">
    <source>
        <dbReference type="Google" id="ProtNLM"/>
    </source>
</evidence>
<protein>
    <recommendedName>
        <fullName evidence="3">TerB family tellurite resistance protein</fullName>
    </recommendedName>
</protein>
<dbReference type="EMBL" id="MAHX01000002">
    <property type="protein sequence ID" value="OPC69650.1"/>
    <property type="molecule type" value="Genomic_DNA"/>
</dbReference>
<evidence type="ECO:0000313" key="2">
    <source>
        <dbReference type="Proteomes" id="UP000190813"/>
    </source>
</evidence>